<comment type="cofactor">
    <cofactor evidence="1">
        <name>pyridoxal 5'-phosphate</name>
        <dbReference type="ChEBI" id="CHEBI:597326"/>
    </cofactor>
</comment>
<dbReference type="InterPro" id="IPR015422">
    <property type="entry name" value="PyrdxlP-dep_Trfase_small"/>
</dbReference>
<accession>A0A645HP28</accession>
<dbReference type="SUPFAM" id="SSF53383">
    <property type="entry name" value="PLP-dependent transferases"/>
    <property type="match status" value="1"/>
</dbReference>
<organism evidence="3">
    <name type="scientific">bioreactor metagenome</name>
    <dbReference type="NCBI Taxonomy" id="1076179"/>
    <lineage>
        <taxon>unclassified sequences</taxon>
        <taxon>metagenomes</taxon>
        <taxon>ecological metagenomes</taxon>
    </lineage>
</organism>
<gene>
    <name evidence="3" type="primary">metC_6</name>
    <name evidence="3" type="ORF">SDC9_188317</name>
</gene>
<dbReference type="InterPro" id="IPR015424">
    <property type="entry name" value="PyrdxlP-dep_Trfase"/>
</dbReference>
<evidence type="ECO:0000256" key="2">
    <source>
        <dbReference type="ARBA" id="ARBA00022898"/>
    </source>
</evidence>
<proteinExistence type="predicted"/>
<sequence length="93" mass="10376">MGENLGAMLVLRLADDHEKLNAFTEQLVHVRYAPTLGGLRTTLAHPANTSHLHMSEAKREKLGLYYGSIRLSVGLEEPEDIIADFKNALKVYD</sequence>
<keyword evidence="3" id="KW-0456">Lyase</keyword>
<dbReference type="GO" id="GO:0016846">
    <property type="term" value="F:carbon-sulfur lyase activity"/>
    <property type="evidence" value="ECO:0007669"/>
    <property type="project" value="TreeGrafter"/>
</dbReference>
<reference evidence="3" key="1">
    <citation type="submission" date="2019-08" db="EMBL/GenBank/DDBJ databases">
        <authorList>
            <person name="Kucharzyk K."/>
            <person name="Murdoch R.W."/>
            <person name="Higgins S."/>
            <person name="Loffler F."/>
        </authorList>
    </citation>
    <scope>NUCLEOTIDE SEQUENCE</scope>
</reference>
<keyword evidence="2" id="KW-0663">Pyridoxal phosphate</keyword>
<protein>
    <submittedName>
        <fullName evidence="3">Cystathionine beta-lyase</fullName>
        <ecNumber evidence="3">4.4.1.8</ecNumber>
    </submittedName>
</protein>
<comment type="caution">
    <text evidence="3">The sequence shown here is derived from an EMBL/GenBank/DDBJ whole genome shotgun (WGS) entry which is preliminary data.</text>
</comment>
<evidence type="ECO:0000256" key="1">
    <source>
        <dbReference type="ARBA" id="ARBA00001933"/>
    </source>
</evidence>
<dbReference type="Gene3D" id="3.90.1150.10">
    <property type="entry name" value="Aspartate Aminotransferase, domain 1"/>
    <property type="match status" value="1"/>
</dbReference>
<dbReference type="PANTHER" id="PTHR11808:SF80">
    <property type="entry name" value="CYSTATHIONINE GAMMA-LYASE"/>
    <property type="match status" value="1"/>
</dbReference>
<dbReference type="GO" id="GO:0019346">
    <property type="term" value="P:transsulfuration"/>
    <property type="evidence" value="ECO:0007669"/>
    <property type="project" value="InterPro"/>
</dbReference>
<dbReference type="GO" id="GO:0030170">
    <property type="term" value="F:pyridoxal phosphate binding"/>
    <property type="evidence" value="ECO:0007669"/>
    <property type="project" value="InterPro"/>
</dbReference>
<dbReference type="PANTHER" id="PTHR11808">
    <property type="entry name" value="TRANS-SULFURATION ENZYME FAMILY MEMBER"/>
    <property type="match status" value="1"/>
</dbReference>
<dbReference type="AlphaFoldDB" id="A0A645HP28"/>
<name>A0A645HP28_9ZZZZ</name>
<dbReference type="InterPro" id="IPR000277">
    <property type="entry name" value="Cys/Met-Metab_PyrdxlP-dep_enz"/>
</dbReference>
<dbReference type="GO" id="GO:0005737">
    <property type="term" value="C:cytoplasm"/>
    <property type="evidence" value="ECO:0007669"/>
    <property type="project" value="TreeGrafter"/>
</dbReference>
<dbReference type="EC" id="4.4.1.8" evidence="3"/>
<dbReference type="EMBL" id="VSSQ01097394">
    <property type="protein sequence ID" value="MPN40778.1"/>
    <property type="molecule type" value="Genomic_DNA"/>
</dbReference>
<evidence type="ECO:0000313" key="3">
    <source>
        <dbReference type="EMBL" id="MPN40778.1"/>
    </source>
</evidence>
<dbReference type="Pfam" id="PF01053">
    <property type="entry name" value="Cys_Met_Meta_PP"/>
    <property type="match status" value="1"/>
</dbReference>